<keyword evidence="5 11" id="KW-0812">Transmembrane</keyword>
<dbReference type="InterPro" id="IPR036640">
    <property type="entry name" value="ABC1_TM_sf"/>
</dbReference>
<comment type="subcellular location">
    <subcellularLocation>
        <location evidence="1">Cell membrane</location>
        <topology evidence="1">Multi-pass membrane protein</topology>
    </subcellularLocation>
</comment>
<comment type="function">
    <text evidence="10">Part of an ABC transporter complex. Transmembrane domains (TMD) form a pore in the inner membrane and the ATP-binding domain (NBD) is responsible for energy generation.</text>
</comment>
<dbReference type="Gene3D" id="1.20.1560.10">
    <property type="entry name" value="ABC transporter type 1, transmembrane domain"/>
    <property type="match status" value="1"/>
</dbReference>
<dbReference type="PROSITE" id="PS00211">
    <property type="entry name" value="ABC_TRANSPORTER_1"/>
    <property type="match status" value="1"/>
</dbReference>
<dbReference type="Gene3D" id="3.40.50.300">
    <property type="entry name" value="P-loop containing nucleotide triphosphate hydrolases"/>
    <property type="match status" value="1"/>
</dbReference>
<dbReference type="SUPFAM" id="SSF90123">
    <property type="entry name" value="ABC transporter transmembrane region"/>
    <property type="match status" value="1"/>
</dbReference>
<keyword evidence="7 14" id="KW-0067">ATP-binding</keyword>
<evidence type="ECO:0000256" key="1">
    <source>
        <dbReference type="ARBA" id="ARBA00004651"/>
    </source>
</evidence>
<dbReference type="OrthoDB" id="5288404at2"/>
<dbReference type="GO" id="GO:0005524">
    <property type="term" value="F:ATP binding"/>
    <property type="evidence" value="ECO:0007669"/>
    <property type="project" value="UniProtKB-KW"/>
</dbReference>
<dbReference type="EMBL" id="CP027845">
    <property type="protein sequence ID" value="AVP87095.1"/>
    <property type="molecule type" value="Genomic_DNA"/>
</dbReference>
<evidence type="ECO:0000256" key="10">
    <source>
        <dbReference type="ARBA" id="ARBA00024725"/>
    </source>
</evidence>
<feature type="transmembrane region" description="Helical" evidence="11">
    <location>
        <begin position="253"/>
        <end position="271"/>
    </location>
</feature>
<evidence type="ECO:0000256" key="3">
    <source>
        <dbReference type="ARBA" id="ARBA00022448"/>
    </source>
</evidence>
<evidence type="ECO:0000256" key="7">
    <source>
        <dbReference type="ARBA" id="ARBA00022840"/>
    </source>
</evidence>
<keyword evidence="8 11" id="KW-1133">Transmembrane helix</keyword>
<dbReference type="PANTHER" id="PTHR43394:SF1">
    <property type="entry name" value="ATP-BINDING CASSETTE SUB-FAMILY B MEMBER 10, MITOCHONDRIAL"/>
    <property type="match status" value="1"/>
</dbReference>
<dbReference type="GO" id="GO:0005886">
    <property type="term" value="C:plasma membrane"/>
    <property type="evidence" value="ECO:0007669"/>
    <property type="project" value="UniProtKB-SubCell"/>
</dbReference>
<gene>
    <name evidence="14" type="ORF">phytr_1360</name>
</gene>
<dbReference type="GO" id="GO:0030253">
    <property type="term" value="P:protein secretion by the type I secretion system"/>
    <property type="evidence" value="ECO:0007669"/>
    <property type="project" value="InterPro"/>
</dbReference>
<dbReference type="NCBIfam" id="TIGR01842">
    <property type="entry name" value="type_I_sec_PrtD"/>
    <property type="match status" value="1"/>
</dbReference>
<dbReference type="AlphaFoldDB" id="A0A2P1P774"/>
<keyword evidence="4" id="KW-1003">Cell membrane</keyword>
<evidence type="ECO:0000256" key="8">
    <source>
        <dbReference type="ARBA" id="ARBA00022989"/>
    </source>
</evidence>
<dbReference type="PANTHER" id="PTHR43394">
    <property type="entry name" value="ATP-DEPENDENT PERMEASE MDL1, MITOCHONDRIAL"/>
    <property type="match status" value="1"/>
</dbReference>
<evidence type="ECO:0000256" key="5">
    <source>
        <dbReference type="ARBA" id="ARBA00022692"/>
    </source>
</evidence>
<dbReference type="Proteomes" id="UP000241762">
    <property type="component" value="Chromosome"/>
</dbReference>
<dbReference type="GO" id="GO:0015421">
    <property type="term" value="F:ABC-type oligopeptide transporter activity"/>
    <property type="evidence" value="ECO:0007669"/>
    <property type="project" value="TreeGrafter"/>
</dbReference>
<feature type="domain" description="ABC transmembrane type-1" evidence="13">
    <location>
        <begin position="29"/>
        <end position="309"/>
    </location>
</feature>
<dbReference type="PROSITE" id="PS50929">
    <property type="entry name" value="ABC_TM1F"/>
    <property type="match status" value="1"/>
</dbReference>
<keyword evidence="3" id="KW-0813">Transport</keyword>
<evidence type="ECO:0000256" key="9">
    <source>
        <dbReference type="ARBA" id="ARBA00023136"/>
    </source>
</evidence>
<keyword evidence="15" id="KW-1185">Reference proteome</keyword>
<keyword evidence="9 11" id="KW-0472">Membrane</keyword>
<dbReference type="InterPro" id="IPR003439">
    <property type="entry name" value="ABC_transporter-like_ATP-bd"/>
</dbReference>
<evidence type="ECO:0000256" key="6">
    <source>
        <dbReference type="ARBA" id="ARBA00022741"/>
    </source>
</evidence>
<organism evidence="14 15">
    <name type="scientific">Candidatus Phycorickettsia trachydisci</name>
    <dbReference type="NCBI Taxonomy" id="2115978"/>
    <lineage>
        <taxon>Bacteria</taxon>
        <taxon>Pseudomonadati</taxon>
        <taxon>Pseudomonadota</taxon>
        <taxon>Alphaproteobacteria</taxon>
        <taxon>Rickettsiales</taxon>
        <taxon>Rickettsiaceae</taxon>
        <taxon>Candidatus Phycorickettsia</taxon>
    </lineage>
</organism>
<evidence type="ECO:0000256" key="11">
    <source>
        <dbReference type="SAM" id="Phobius"/>
    </source>
</evidence>
<proteinExistence type="inferred from homology"/>
<dbReference type="Pfam" id="PF00664">
    <property type="entry name" value="ABC_membrane"/>
    <property type="match status" value="1"/>
</dbReference>
<protein>
    <submittedName>
        <fullName evidence="14">ABC transporter ATP-binding protein</fullName>
    </submittedName>
</protein>
<dbReference type="InterPro" id="IPR003593">
    <property type="entry name" value="AAA+_ATPase"/>
</dbReference>
<feature type="transmembrane region" description="Helical" evidence="11">
    <location>
        <begin position="27"/>
        <end position="50"/>
    </location>
</feature>
<feature type="transmembrane region" description="Helical" evidence="11">
    <location>
        <begin position="142"/>
        <end position="160"/>
    </location>
</feature>
<dbReference type="InterPro" id="IPR039421">
    <property type="entry name" value="Type_1_exporter"/>
</dbReference>
<dbReference type="InterPro" id="IPR017871">
    <property type="entry name" value="ABC_transporter-like_CS"/>
</dbReference>
<dbReference type="GO" id="GO:0030256">
    <property type="term" value="C:type I protein secretion system complex"/>
    <property type="evidence" value="ECO:0007669"/>
    <property type="project" value="InterPro"/>
</dbReference>
<feature type="transmembrane region" description="Helical" evidence="11">
    <location>
        <begin position="62"/>
        <end position="82"/>
    </location>
</feature>
<dbReference type="SUPFAM" id="SSF52540">
    <property type="entry name" value="P-loop containing nucleoside triphosphate hydrolases"/>
    <property type="match status" value="1"/>
</dbReference>
<sequence length="586" mass="64286">MKQIPIVDSVIKDLNPLQEALREARKVFIVVAAFSACSNLLMLITPLYSLQVLDRVIGSGNLNTLLMLSLIIGLIYFIYAMVQVARSFTLIKIGEWLENRVAPALFKNSVAAAALKPTLGASQILRDFQTVKTFLTSTGLNTILDSPWTIAYVVALYMIHPYMGNIAVIGSIIIMVFAFINAIATTKVLNEATEYQIKSLNQAEIATRNAEVVEAMGMMRNVAHNWHQFNKQSLARQSVASYRSSVMSNTARYIRNVISMMVTYWAAYVIVTTNSVQMTTGGMIASSILVGKALAPFDNFIELWKSITNAMKAFARINFAIKSVNLRDDSMPIPSVKGQVSVEKLFYAHAVKNPLEFLLNPKYIIKDVSFELASGEVLAIIGHSAAGKSTLAKLLVGVWKPLAGSVRLDSAEVYNWNRENFGQHIGYLPQGIELFSGTIKENIARMKDTFDPDKVIEAAKMAGAHDMILKLPNGYDSDIGIAGSNLSGGQKQRVGLARAFYGDPKLVILDEPNANLDEEGENALSKSLIEAKNKGITVIVISHRPSVLSVVDRILILHGGEVTSYGTRDEVLRKINMSKGGIIHVN</sequence>
<feature type="domain" description="ABC transporter" evidence="12">
    <location>
        <begin position="340"/>
        <end position="584"/>
    </location>
</feature>
<accession>A0A2P1P774</accession>
<evidence type="ECO:0000256" key="2">
    <source>
        <dbReference type="ARBA" id="ARBA00005417"/>
    </source>
</evidence>
<evidence type="ECO:0000259" key="13">
    <source>
        <dbReference type="PROSITE" id="PS50929"/>
    </source>
</evidence>
<dbReference type="InterPro" id="IPR010128">
    <property type="entry name" value="ATPase_T1SS_PrtD-like"/>
</dbReference>
<evidence type="ECO:0000256" key="4">
    <source>
        <dbReference type="ARBA" id="ARBA00022475"/>
    </source>
</evidence>
<dbReference type="InterPro" id="IPR027417">
    <property type="entry name" value="P-loop_NTPase"/>
</dbReference>
<dbReference type="SMART" id="SM00382">
    <property type="entry name" value="AAA"/>
    <property type="match status" value="1"/>
</dbReference>
<evidence type="ECO:0000313" key="14">
    <source>
        <dbReference type="EMBL" id="AVP87095.1"/>
    </source>
</evidence>
<dbReference type="GO" id="GO:0016887">
    <property type="term" value="F:ATP hydrolysis activity"/>
    <property type="evidence" value="ECO:0007669"/>
    <property type="project" value="InterPro"/>
</dbReference>
<dbReference type="InterPro" id="IPR011527">
    <property type="entry name" value="ABC1_TM_dom"/>
</dbReference>
<comment type="similarity">
    <text evidence="2">Belongs to the ABC transporter superfamily.</text>
</comment>
<reference evidence="14 15" key="1">
    <citation type="submission" date="2018-03" db="EMBL/GenBank/DDBJ databases">
        <title>A gene transfer event suggests a long-term partnership between eustigmatophyte algae and a novel lineage of endosymbiotic bacteria.</title>
        <authorList>
            <person name="Yurchenko T."/>
            <person name="Sevcikova T."/>
            <person name="Pribyl P."/>
            <person name="El Karkouri K."/>
            <person name="Klimes V."/>
            <person name="Amaral R."/>
            <person name="Zbrankova V."/>
            <person name="Kim E."/>
            <person name="Raoult D."/>
            <person name="Santos L.M.A."/>
            <person name="Elias M."/>
        </authorList>
    </citation>
    <scope>NUCLEOTIDE SEQUENCE [LARGE SCALE GENOMIC DNA]</scope>
    <source>
        <strain evidence="14">CCALA 838</strain>
    </source>
</reference>
<feature type="transmembrane region" description="Helical" evidence="11">
    <location>
        <begin position="166"/>
        <end position="189"/>
    </location>
</feature>
<dbReference type="Pfam" id="PF00005">
    <property type="entry name" value="ABC_tran"/>
    <property type="match status" value="1"/>
</dbReference>
<dbReference type="PROSITE" id="PS50893">
    <property type="entry name" value="ABC_TRANSPORTER_2"/>
    <property type="match status" value="1"/>
</dbReference>
<keyword evidence="6" id="KW-0547">Nucleotide-binding</keyword>
<name>A0A2P1P774_9RICK</name>
<evidence type="ECO:0000259" key="12">
    <source>
        <dbReference type="PROSITE" id="PS50893"/>
    </source>
</evidence>
<dbReference type="RefSeq" id="WP_106873970.1">
    <property type="nucleotide sequence ID" value="NZ_CP027845.1"/>
</dbReference>
<dbReference type="KEGG" id="ptc:phytr_1360"/>
<evidence type="ECO:0000313" key="15">
    <source>
        <dbReference type="Proteomes" id="UP000241762"/>
    </source>
</evidence>
<dbReference type="FunFam" id="3.40.50.300:FF:001444">
    <property type="entry name" value="ABC transporter ATP-binding protein"/>
    <property type="match status" value="1"/>
</dbReference>